<dbReference type="OrthoDB" id="10570512at2759"/>
<accession>A0A0C2W3P3</accession>
<dbReference type="EMBL" id="KN818480">
    <property type="protein sequence ID" value="KIL55727.1"/>
    <property type="molecule type" value="Genomic_DNA"/>
</dbReference>
<evidence type="ECO:0000313" key="1">
    <source>
        <dbReference type="EMBL" id="KIL55727.1"/>
    </source>
</evidence>
<proteinExistence type="predicted"/>
<keyword evidence="2" id="KW-1185">Reference proteome</keyword>
<gene>
    <name evidence="1" type="ORF">M378DRAFT_1040976</name>
</gene>
<organism evidence="1 2">
    <name type="scientific">Amanita muscaria (strain Koide BX008)</name>
    <dbReference type="NCBI Taxonomy" id="946122"/>
    <lineage>
        <taxon>Eukaryota</taxon>
        <taxon>Fungi</taxon>
        <taxon>Dikarya</taxon>
        <taxon>Basidiomycota</taxon>
        <taxon>Agaricomycotina</taxon>
        <taxon>Agaricomycetes</taxon>
        <taxon>Agaricomycetidae</taxon>
        <taxon>Agaricales</taxon>
        <taxon>Pluteineae</taxon>
        <taxon>Amanitaceae</taxon>
        <taxon>Amanita</taxon>
    </lineage>
</organism>
<reference evidence="1 2" key="1">
    <citation type="submission" date="2014-04" db="EMBL/GenBank/DDBJ databases">
        <title>Evolutionary Origins and Diversification of the Mycorrhizal Mutualists.</title>
        <authorList>
            <consortium name="DOE Joint Genome Institute"/>
            <consortium name="Mycorrhizal Genomics Consortium"/>
            <person name="Kohler A."/>
            <person name="Kuo A."/>
            <person name="Nagy L.G."/>
            <person name="Floudas D."/>
            <person name="Copeland A."/>
            <person name="Barry K.W."/>
            <person name="Cichocki N."/>
            <person name="Veneault-Fourrey C."/>
            <person name="LaButti K."/>
            <person name="Lindquist E.A."/>
            <person name="Lipzen A."/>
            <person name="Lundell T."/>
            <person name="Morin E."/>
            <person name="Murat C."/>
            <person name="Riley R."/>
            <person name="Ohm R."/>
            <person name="Sun H."/>
            <person name="Tunlid A."/>
            <person name="Henrissat B."/>
            <person name="Grigoriev I.V."/>
            <person name="Hibbett D.S."/>
            <person name="Martin F."/>
        </authorList>
    </citation>
    <scope>NUCLEOTIDE SEQUENCE [LARGE SCALE GENOMIC DNA]</scope>
    <source>
        <strain evidence="1 2">Koide BX008</strain>
    </source>
</reference>
<dbReference type="InParanoid" id="A0A0C2W3P3"/>
<protein>
    <submittedName>
        <fullName evidence="1">Uncharacterized protein</fullName>
    </submittedName>
</protein>
<evidence type="ECO:0000313" key="2">
    <source>
        <dbReference type="Proteomes" id="UP000054549"/>
    </source>
</evidence>
<dbReference type="AlphaFoldDB" id="A0A0C2W3P3"/>
<dbReference type="Proteomes" id="UP000054549">
    <property type="component" value="Unassembled WGS sequence"/>
</dbReference>
<name>A0A0C2W3P3_AMAMK</name>
<sequence>MHLREVGSICPDSMAQQIYNQGRGRALTVLNVAGKQAKAKEETAMIVRRRHMVLHTFLTVSFSNERIFQWRSLLAACIGHRLRVGTTIVQGYDLDAGTCSAVRTRHRNLGFTTIRVFVIGIPQLDHDDPHVVLKTCIIQETPANPNWDCEGLKPKLPSSGMVYQITALARAQACLKGWESNPIRTREEHNNLLFTSWSG</sequence>
<dbReference type="HOGENOM" id="CLU_1371868_0_0_1"/>